<keyword evidence="2" id="KW-1185">Reference proteome</keyword>
<organism evidence="1 2">
    <name type="scientific">Melastoma candidum</name>
    <dbReference type="NCBI Taxonomy" id="119954"/>
    <lineage>
        <taxon>Eukaryota</taxon>
        <taxon>Viridiplantae</taxon>
        <taxon>Streptophyta</taxon>
        <taxon>Embryophyta</taxon>
        <taxon>Tracheophyta</taxon>
        <taxon>Spermatophyta</taxon>
        <taxon>Magnoliopsida</taxon>
        <taxon>eudicotyledons</taxon>
        <taxon>Gunneridae</taxon>
        <taxon>Pentapetalae</taxon>
        <taxon>rosids</taxon>
        <taxon>malvids</taxon>
        <taxon>Myrtales</taxon>
        <taxon>Melastomataceae</taxon>
        <taxon>Melastomatoideae</taxon>
        <taxon>Melastomateae</taxon>
        <taxon>Melastoma</taxon>
    </lineage>
</organism>
<gene>
    <name evidence="1" type="ORF">MLD38_023626</name>
</gene>
<protein>
    <submittedName>
        <fullName evidence="1">Uncharacterized protein</fullName>
    </submittedName>
</protein>
<name>A0ACB9NQ92_9MYRT</name>
<accession>A0ACB9NQ92</accession>
<proteinExistence type="predicted"/>
<sequence length="1898" mass="214687">MSSDSTSSRTHPNGNDMRFESRENDSDPTSASSRSRLPRSPLHVIQVSLCDAAAEGISRKEKTGGYASLLGSSSCNVTPRVSKGKALQDDASSAHSTPARAGSRVSLGIGRRFGGRIERNEGVSGARECEEAKEVEVPYFDLEEDDSFWNDRNVQVLIRIRPLSYLEKVSQGNGRCLRQESPKTLVWQGNPETRLTFDQVACEKISQEKLFRVAGLPMVQNCLSGYNSCIFAYGQTGSGKTYTMMGDISEVEERLSDDCGITPRIFEYIFTRIRSDEESRKDENLMYRCKCSFLEIYNEHITDLLEPSSVNLQLREDTKKGVFVEDLTEYNVWTVKDVIKLLRRGAANRKMAATHMNSESSRSHSVFTCTIESHWEKDSMTHLRFARLNLVDLAGSERLVIMSLVDLAHGRHRHVPYRDSRLTFLLQDSLGGNSKTMIIANVSPSIGSASETLGTLKFAQRAKLIQNNAKVNEDASGNVNALQRQIEQLKDQLSFLMKTHGPPQREQNAETSPLSGSAELDGVGTRTWAHNNEMQPLSNITEMKSSGVTLVGSLRGERDLQQVVEKLQDEIESLKLLVRQKDEEANQTRLTLKLCEDAMKRQTLLKDGDISADVYLLEQNKAVMAENHLLQERINRNPELIQLSLRNTQLAEELQVYRTFYEQGEREHLLAEVSNMRTQLLGLLEGNSAISRESRRQELKDLEDCQEMNARLMRELNDLRTGIQKDMQSYRTIHDSFADSLLKDPEDLCQAETSSLNDSDENTMTICTQGVDETWMNRSSQIHGSDSNMQREILLEELAGSKGLNKAFQSEHLRLIRDLQDIQEENETLGDMGEKQKPFSDPSSQPLDLTSFSTTEKARKSIEGENVLVEARLEKIVQDLQTILVPNQPCSQEDQMKSTTCPAKSILEQADKESRTTLLLLDELTTLQQELCLRLRSQTEENERLDKIIAAKEEEITVLTADWEKATLELTSFLIHGSKSLKDATSSVQSIAFSFPNNNVCISEQLKRAAGACIKKEEAISLLQESLENAQKAVQDLELKLTSLREVTETLHESQNSSGRTNEAADLIKDMVLKLEKESDDSANTSEECAPGTVAKGAALSLELEHGKAAEVAWGWEEIKSFMSHIELHSLHVQRNVEEMFHVLHLNAMSMQQDLLSLAGELKSLMESFSRQIRESPFCLHSRLQHLLPQLPSSTLQVGTNPSDQKAYYDVIEGSQMACLSEHSSPTVIGEGGFRVNDKDKAGPRCLEANEERDGITEDGSVLRNELERKDIILQGLLFDLSLLQEAASDQKDIKDKTSVLLGSLTKLKEEVADKTRQLDGMMSEKRKLVERLADSEKALAISISESELYKETTDALSLQIDELRTLLKDIYLKKSKAEEQLNEQKEIAKVLEEEIIHLTSSRERTLLSPVDNIQDHLKMITCERDQLLEEVRCLNNKLDLANLLADEKEAIAAEACQESEASKLYAEQREAEVKILENSVEELEQTIDALEKKVCEMDQDVERHKLIRDSQELELAALKSRLAEVESLPRYRELRAAGNLEGQVSSEVIDLSSELSEAIKQIKLLEEERSEQEREIIECKEYISELVLHAEAQASQYQQKYKDLEDMACELRTDLPKLASTALVLPEDKHDVISRRRGSSSPFRCISSLLQQANMEKEQELSATRLRLQELETLTSSQQEEVYVLKSRLAAAESMTHDVIRDLLGVRLDMSKYADLVEQLQMQKLVENAYLQREDYRLKEQEVFRLRKQIQHLAEEKESCIRELNHKEADFLAVQMALEQFKRRDQLLSAQNEMLKRDKTNLNHKVAELDDMVGKLLGTNTQKMLERKTRAKENSQPKMGAADSSKRLSVSEKFNSYVYVGDQVLRHQSPRRSSLPDKKSPLTSRPLMRKQNVSDLQ</sequence>
<dbReference type="EMBL" id="CM042886">
    <property type="protein sequence ID" value="KAI4338588.1"/>
    <property type="molecule type" value="Genomic_DNA"/>
</dbReference>
<dbReference type="Proteomes" id="UP001057402">
    <property type="component" value="Chromosome 7"/>
</dbReference>
<evidence type="ECO:0000313" key="1">
    <source>
        <dbReference type="EMBL" id="KAI4338588.1"/>
    </source>
</evidence>
<comment type="caution">
    <text evidence="1">The sequence shown here is derived from an EMBL/GenBank/DDBJ whole genome shotgun (WGS) entry which is preliminary data.</text>
</comment>
<reference evidence="2" key="1">
    <citation type="journal article" date="2023" name="Front. Plant Sci.">
        <title>Chromosomal-level genome assembly of Melastoma candidum provides insights into trichome evolution.</title>
        <authorList>
            <person name="Zhong Y."/>
            <person name="Wu W."/>
            <person name="Sun C."/>
            <person name="Zou P."/>
            <person name="Liu Y."/>
            <person name="Dai S."/>
            <person name="Zhou R."/>
        </authorList>
    </citation>
    <scope>NUCLEOTIDE SEQUENCE [LARGE SCALE GENOMIC DNA]</scope>
</reference>
<evidence type="ECO:0000313" key="2">
    <source>
        <dbReference type="Proteomes" id="UP001057402"/>
    </source>
</evidence>